<dbReference type="Proteomes" id="UP000887581">
    <property type="component" value="Unplaced"/>
</dbReference>
<feature type="domain" description="FERM" evidence="2">
    <location>
        <begin position="1"/>
        <end position="228"/>
    </location>
</feature>
<dbReference type="InterPro" id="IPR035963">
    <property type="entry name" value="FERM_2"/>
</dbReference>
<feature type="region of interest" description="Disordered" evidence="1">
    <location>
        <begin position="1661"/>
        <end position="1686"/>
    </location>
</feature>
<dbReference type="SMART" id="SM01196">
    <property type="entry name" value="FERM_C"/>
    <property type="match status" value="1"/>
</dbReference>
<organism evidence="3 4">
    <name type="scientific">Setaria digitata</name>
    <dbReference type="NCBI Taxonomy" id="48799"/>
    <lineage>
        <taxon>Eukaryota</taxon>
        <taxon>Metazoa</taxon>
        <taxon>Ecdysozoa</taxon>
        <taxon>Nematoda</taxon>
        <taxon>Chromadorea</taxon>
        <taxon>Rhabditida</taxon>
        <taxon>Spirurina</taxon>
        <taxon>Spiruromorpha</taxon>
        <taxon>Filarioidea</taxon>
        <taxon>Setariidae</taxon>
        <taxon>Setaria</taxon>
    </lineage>
</organism>
<dbReference type="Pfam" id="PF09380">
    <property type="entry name" value="FERM_C"/>
    <property type="match status" value="1"/>
</dbReference>
<dbReference type="InterPro" id="IPR014352">
    <property type="entry name" value="FERM/acyl-CoA-bd_prot_sf"/>
</dbReference>
<dbReference type="Pfam" id="PF00373">
    <property type="entry name" value="FERM_M"/>
    <property type="match status" value="1"/>
</dbReference>
<evidence type="ECO:0000259" key="2">
    <source>
        <dbReference type="PROSITE" id="PS50057"/>
    </source>
</evidence>
<dbReference type="PANTHER" id="PTHR23280">
    <property type="entry name" value="4.1 G PROTEIN"/>
    <property type="match status" value="1"/>
</dbReference>
<dbReference type="WBParaSite" id="sdigi.contig130.g4941.t1">
    <property type="protein sequence ID" value="sdigi.contig130.g4941.t1"/>
    <property type="gene ID" value="sdigi.contig130.g4941"/>
</dbReference>
<dbReference type="SUPFAM" id="SSF47031">
    <property type="entry name" value="Second domain of FERM"/>
    <property type="match status" value="1"/>
</dbReference>
<dbReference type="PROSITE" id="PS00661">
    <property type="entry name" value="FERM_2"/>
    <property type="match status" value="1"/>
</dbReference>
<feature type="compositionally biased region" description="Basic and acidic residues" evidence="1">
    <location>
        <begin position="1200"/>
        <end position="1214"/>
    </location>
</feature>
<feature type="compositionally biased region" description="Basic and acidic residues" evidence="1">
    <location>
        <begin position="1671"/>
        <end position="1680"/>
    </location>
</feature>
<reference evidence="4" key="1">
    <citation type="submission" date="2022-11" db="UniProtKB">
        <authorList>
            <consortium name="WormBaseParasite"/>
        </authorList>
    </citation>
    <scope>IDENTIFICATION</scope>
</reference>
<dbReference type="SMART" id="SM01195">
    <property type="entry name" value="FA"/>
    <property type="match status" value="1"/>
</dbReference>
<accession>A0A915PES1</accession>
<evidence type="ECO:0000313" key="3">
    <source>
        <dbReference type="Proteomes" id="UP000887581"/>
    </source>
</evidence>
<dbReference type="CDD" id="cd14473">
    <property type="entry name" value="FERM_B-lobe"/>
    <property type="match status" value="1"/>
</dbReference>
<evidence type="ECO:0000313" key="4">
    <source>
        <dbReference type="WBParaSite" id="sdigi.contig130.g4941.t1"/>
    </source>
</evidence>
<feature type="compositionally biased region" description="Low complexity" evidence="1">
    <location>
        <begin position="1176"/>
        <end position="1196"/>
    </location>
</feature>
<dbReference type="InterPro" id="IPR019748">
    <property type="entry name" value="FERM_central"/>
</dbReference>
<dbReference type="Gene3D" id="1.20.80.10">
    <property type="match status" value="1"/>
</dbReference>
<dbReference type="PROSITE" id="PS50057">
    <property type="entry name" value="FERM_3"/>
    <property type="match status" value="1"/>
</dbReference>
<dbReference type="FunFam" id="2.30.29.30:FF:000002">
    <property type="entry name" value="Band 4.1-like protein 5 isoform 1"/>
    <property type="match status" value="1"/>
</dbReference>
<feature type="region of interest" description="Disordered" evidence="1">
    <location>
        <begin position="1865"/>
        <end position="1884"/>
    </location>
</feature>
<dbReference type="PRINTS" id="PR00935">
    <property type="entry name" value="BAND41"/>
</dbReference>
<dbReference type="InterPro" id="IPR019747">
    <property type="entry name" value="FERM_CS"/>
</dbReference>
<dbReference type="InterPro" id="IPR011993">
    <property type="entry name" value="PH-like_dom_sf"/>
</dbReference>
<dbReference type="InterPro" id="IPR000299">
    <property type="entry name" value="FERM_domain"/>
</dbReference>
<feature type="compositionally biased region" description="Basic residues" evidence="1">
    <location>
        <begin position="1923"/>
        <end position="1932"/>
    </location>
</feature>
<feature type="region of interest" description="Disordered" evidence="1">
    <location>
        <begin position="1911"/>
        <end position="1953"/>
    </location>
</feature>
<dbReference type="SUPFAM" id="SSF50729">
    <property type="entry name" value="PH domain-like"/>
    <property type="match status" value="1"/>
</dbReference>
<feature type="region of interest" description="Disordered" evidence="1">
    <location>
        <begin position="1585"/>
        <end position="1622"/>
    </location>
</feature>
<feature type="region of interest" description="Disordered" evidence="1">
    <location>
        <begin position="1174"/>
        <end position="1223"/>
    </location>
</feature>
<dbReference type="GO" id="GO:0005856">
    <property type="term" value="C:cytoskeleton"/>
    <property type="evidence" value="ECO:0007669"/>
    <property type="project" value="TreeGrafter"/>
</dbReference>
<proteinExistence type="predicted"/>
<feature type="compositionally biased region" description="Polar residues" evidence="1">
    <location>
        <begin position="1602"/>
        <end position="1618"/>
    </location>
</feature>
<name>A0A915PES1_9BILA</name>
<evidence type="ECO:0000256" key="1">
    <source>
        <dbReference type="SAM" id="MobiDB-lite"/>
    </source>
</evidence>
<feature type="region of interest" description="Disordered" evidence="1">
    <location>
        <begin position="810"/>
        <end position="840"/>
    </location>
</feature>
<dbReference type="SMART" id="SM00295">
    <property type="entry name" value="B41"/>
    <property type="match status" value="1"/>
</dbReference>
<dbReference type="InterPro" id="IPR019749">
    <property type="entry name" value="Band_41_domain"/>
</dbReference>
<dbReference type="InterPro" id="IPR018980">
    <property type="entry name" value="FERM_PH-like_C"/>
</dbReference>
<dbReference type="GO" id="GO:0031032">
    <property type="term" value="P:actomyosin structure organization"/>
    <property type="evidence" value="ECO:0007669"/>
    <property type="project" value="TreeGrafter"/>
</dbReference>
<keyword evidence="3" id="KW-1185">Reference proteome</keyword>
<dbReference type="PANTHER" id="PTHR23280:SF21">
    <property type="entry name" value="PROTEIN 4.1 HOMOLOG"/>
    <property type="match status" value="1"/>
</dbReference>
<dbReference type="InterPro" id="IPR014847">
    <property type="entry name" value="FA"/>
</dbReference>
<protein>
    <submittedName>
        <fullName evidence="4">FERM domain-containing protein</fullName>
    </submittedName>
</protein>
<dbReference type="Gene3D" id="2.30.29.30">
    <property type="entry name" value="Pleckstrin-homology domain (PH domain)/Phosphotyrosine-binding domain (PTB)"/>
    <property type="match status" value="1"/>
</dbReference>
<dbReference type="GO" id="GO:0005886">
    <property type="term" value="C:plasma membrane"/>
    <property type="evidence" value="ECO:0007669"/>
    <property type="project" value="TreeGrafter"/>
</dbReference>
<feature type="compositionally biased region" description="Basic and acidic residues" evidence="1">
    <location>
        <begin position="1933"/>
        <end position="1943"/>
    </location>
</feature>
<sequence length="2088" mass="234188">MVKLVPKIKIKWLGLPWDFKFEVKFYPPEPATLAEDRTRHLLCLQVRRDVSTGKLPATLTTHALLGSYVAQSVQGDYEPSLQYIDFLRSYQLAPVLSETLFEKVEELHKHHKGETSAEADLHYLENAKKLSMYGVHLFPAKDGKGVPVQIGINAHGINIYLDQIRVHRFLWQNIIKIGYRRNIFVIKVKPGDLEKNDTTAAFKLSDYEAAKRVWKCGVEHHTFFRLIQPEGKPHKGLFRWSSARFRYQGRTQFQSKMASQMFCNSQPIQRSQSVRLVQNDRDVTVPTSINQTLPLMYSENGTSRELGWNSNASEMVSKNIYSTHAVEATKNDGSNTILNGAEVGNSNITSGKLHGNVHPSAIFTTSTISTTNSSAVNTTVTTATVIDQSFYQKTPIQTYSLHISPHSTKINQATTLSSHQFSDDGFHGQSHSLPDNLCENRSNISALQKGKDMGFLPVQDTAVVYHPGHYEEEVAGNNSRQLREPPIEPGDDFVLVHRPKLGSTGKIFHQSGSETDILVKEEDIETYPIRYFADVYHSGFSRSTSGNKDLEVFGHEKYLGRDNFVNKLKVDSEKYPKNENFPGHVLYTERSTELPAEPLREYAYVYNQGYYDSVSANQTDIDEKGNLRYWFRCYTKPEKSQAKEKNAEVKVKTEKNTAELIRGGHFVGKSEFLDGQENKLEETARIHVKQSNYYNTEPPEEKLQQAVCATENKLVTSDLKAAKSPHSAIKKKAYDSTESKQSCRLFISASGSHCIRPEAYGLPSTSYNEPLHSIKREEELPFSPIHEHAAVYHSGISAIKVKKPRKFLVRKEQQKATSSEGSTDEEVPIDESKKPAETSVVFGGGTTTVAVSEQEAVSVRKYKVHDMEETKYFDPVQAGSREYSEVPKYIREIKDNERDITLAESGQKMSLEHGKTGCAVDNTPPAVKLSRKSEISFQPFHLAVSAQNLPPNYRAFKRAKHGGTVEFVSKENVDPESYRLERTPYHGPLETTECLKGLPFAPINEYSAIYHPGNTYVVKSRKFYKRKDAPEERKKEKPGSVKAKKIDEMHLTGDEIDDEQRKKEKDNKENLSTKYEDQQNVATYTAKIVCKSSEKKNTEVGKHPFRHRMVAGDVEIVGKASVKPETYNLVTVPYDGPMSRLEYEKELSFTPIQKYSAAYHSGISYKKARMSRDSSSESSLSSSSSSSSSSTNSFISHTQTKSEKKAVPHMRNSDDKDDTGDESAKNRSFFSFWRKSTTRNEKEEGFADIKKQKLKASPKSTLTQQESTSSVYFTASQEALAPSRDLSTLSLKDSVNEPMSNLNVENRSKKMSARLYLKGEPATITEYGEDKSKGGKFDAYHFWRSADKGSKVASKKLVSENVNICSEDRRTHVIGFDSLEEEANIGLAIKDEKEVTKKNEATELEVTELSRSKDMKEEPLKYALVMPSADDVAKIKAKKSALIYLKCDSELPEDLPLNVNSTPEISGQQQTATASVVSSLDQANYSRMLLKADKPTEWGLTNKRNIASPESTDCANEHNLKKPQEQDGIRYMARIAVKREIRSGDENLKEDAGLGGKGIDVASRSGFEAKEFHLRGAGSNLEGEIVDYSGSKHGANEDTHTESGGSVTETNESSNLSNGDGALTHKMISGLKIRQKTLNESDVVVNESKKDSGRGTKSGFFSSFWRGSKPKSNEQLKEQKSMTGSDLSEIGLKPAETSSEVDEPKYNILQKKIIFDEDYKVDGSAAGTASQIGKQAELDFIPVYDFSYVPNFAATAQNVESVPATNTIKDGGEKQIELITTTEDQTIMNHGIKDVEEYNNMPTSLESETDKSEYERSAVNAKQTVMGKTFVSELTWKKLDTAETERHKDQCAIPKIEIEKLVHQSGISDGETSDEPYKFTQTPPDLPVPMVYLEDSKRSGSFMEQIKRQVTQVVTKASPSSDKKKKFKKEKQMKKDASSHEGEGSNPSENELIHNRDSSFFNQSQENTDKPGKLSFEEIKVDDRQMVLEKFTERKYDPKDVKVLPAVICSTNTEGSLSHTKVGSWQETVNEPETVITSIDHHGNITRKTVKTRKVTHTAQKQTYHANNDLNQNGESVMSFMSLQHYTI</sequence>
<feature type="region of interest" description="Disordered" evidence="1">
    <location>
        <begin position="1027"/>
        <end position="1074"/>
    </location>
</feature>